<reference evidence="1" key="1">
    <citation type="journal article" date="2020" name="Nat. Commun.">
        <title>Large-scale genome sequencing of mycorrhizal fungi provides insights into the early evolution of symbiotic traits.</title>
        <authorList>
            <person name="Miyauchi S."/>
            <person name="Kiss E."/>
            <person name="Kuo A."/>
            <person name="Drula E."/>
            <person name="Kohler A."/>
            <person name="Sanchez-Garcia M."/>
            <person name="Morin E."/>
            <person name="Andreopoulos B."/>
            <person name="Barry K.W."/>
            <person name="Bonito G."/>
            <person name="Buee M."/>
            <person name="Carver A."/>
            <person name="Chen C."/>
            <person name="Cichocki N."/>
            <person name="Clum A."/>
            <person name="Culley D."/>
            <person name="Crous P.W."/>
            <person name="Fauchery L."/>
            <person name="Girlanda M."/>
            <person name="Hayes R.D."/>
            <person name="Keri Z."/>
            <person name="LaButti K."/>
            <person name="Lipzen A."/>
            <person name="Lombard V."/>
            <person name="Magnuson J."/>
            <person name="Maillard F."/>
            <person name="Murat C."/>
            <person name="Nolan M."/>
            <person name="Ohm R.A."/>
            <person name="Pangilinan J."/>
            <person name="Pereira M.F."/>
            <person name="Perotto S."/>
            <person name="Peter M."/>
            <person name="Pfister S."/>
            <person name="Riley R."/>
            <person name="Sitrit Y."/>
            <person name="Stielow J.B."/>
            <person name="Szollosi G."/>
            <person name="Zifcakova L."/>
            <person name="Stursova M."/>
            <person name="Spatafora J.W."/>
            <person name="Tedersoo L."/>
            <person name="Vaario L.M."/>
            <person name="Yamada A."/>
            <person name="Yan M."/>
            <person name="Wang P."/>
            <person name="Xu J."/>
            <person name="Bruns T."/>
            <person name="Baldrian P."/>
            <person name="Vilgalys R."/>
            <person name="Dunand C."/>
            <person name="Henrissat B."/>
            <person name="Grigoriev I.V."/>
            <person name="Hibbett D."/>
            <person name="Nagy L.G."/>
            <person name="Martin F.M."/>
        </authorList>
    </citation>
    <scope>NUCLEOTIDE SEQUENCE</scope>
    <source>
        <strain evidence="1">UP504</strain>
    </source>
</reference>
<sequence length="544" mass="61999">MCPHTRSAALARSNMDGCWDLFYMKWISGPRCVLCGRYTYEAKRSPSKVVQHVGECEGAKGGEREECGEDEKRVRNEESLKRWKVVRNEFTPVQDCVFSIWETQGPSLGSVTGVSNMEEIKAWLGSNADRWDARLADDIHVPIPIAPEWEDLGIVDVFNDLSWIRVERLLDHVQFVNSSTGQTIKREEGEDAAGFRERILFQLRQSIPGLLEPGAQAEGLAWEDRIGAVGLRAGSTRGIHSVLGGKMPFFPWQMDRRPYQDQVEDNWGQSVSVPLFDSFLIPAGTISPPHLDGPSPFQVFHMKGIKLWFLWPLNERNRAHWREWWEVRGGQDGCLSLLGALECLQGLNVVLVQDGESFDVGCGMIHGVVSLTDSWHLTMDYMEIKVEDEGWYEESKGKVEGEGKDYLDGMVAFFDFHKERATEVGFGAWFQGWKGLEGLFWARMMENVLLPLKLMVQRRKQKWLHVLWGSIVVVMKPWDIPPCDRQMRIVIQVDWECAKFGLDFVESILQQNGMQGGAEFSAFKLRMRDTWGKGDSWCETAGEL</sequence>
<comment type="caution">
    <text evidence="1">The sequence shown here is derived from an EMBL/GenBank/DDBJ whole genome shotgun (WGS) entry which is preliminary data.</text>
</comment>
<dbReference type="OrthoDB" id="3065857at2759"/>
<proteinExistence type="predicted"/>
<dbReference type="EMBL" id="MU128966">
    <property type="protein sequence ID" value="KAF9513986.1"/>
    <property type="molecule type" value="Genomic_DNA"/>
</dbReference>
<dbReference type="AlphaFoldDB" id="A0A9P6AXU4"/>
<evidence type="ECO:0000313" key="2">
    <source>
        <dbReference type="Proteomes" id="UP000886523"/>
    </source>
</evidence>
<protein>
    <submittedName>
        <fullName evidence="1">Uncharacterized protein</fullName>
    </submittedName>
</protein>
<accession>A0A9P6AXU4</accession>
<name>A0A9P6AXU4_9AGAM</name>
<evidence type="ECO:0000313" key="1">
    <source>
        <dbReference type="EMBL" id="KAF9513986.1"/>
    </source>
</evidence>
<keyword evidence="2" id="KW-1185">Reference proteome</keyword>
<organism evidence="1 2">
    <name type="scientific">Hydnum rufescens UP504</name>
    <dbReference type="NCBI Taxonomy" id="1448309"/>
    <lineage>
        <taxon>Eukaryota</taxon>
        <taxon>Fungi</taxon>
        <taxon>Dikarya</taxon>
        <taxon>Basidiomycota</taxon>
        <taxon>Agaricomycotina</taxon>
        <taxon>Agaricomycetes</taxon>
        <taxon>Cantharellales</taxon>
        <taxon>Hydnaceae</taxon>
        <taxon>Hydnum</taxon>
    </lineage>
</organism>
<dbReference type="Proteomes" id="UP000886523">
    <property type="component" value="Unassembled WGS sequence"/>
</dbReference>
<gene>
    <name evidence="1" type="ORF">BS47DRAFT_1362067</name>
</gene>